<proteinExistence type="predicted"/>
<dbReference type="AlphaFoldDB" id="A0A0H5QYK9"/>
<feature type="chain" id="PRO_5005223030" evidence="1">
    <location>
        <begin position="19"/>
        <end position="558"/>
    </location>
</feature>
<reference evidence="2" key="1">
    <citation type="submission" date="2015-04" db="EMBL/GenBank/DDBJ databases">
        <title>The genome sequence of the plant pathogenic Rhizarian Plasmodiophora brassicae reveals insights in its biotrophic life cycle and the origin of chitin synthesis.</title>
        <authorList>
            <person name="Schwelm A."/>
            <person name="Fogelqvist J."/>
            <person name="Knaust A."/>
            <person name="Julke S."/>
            <person name="Lilja T."/>
            <person name="Dhandapani V."/>
            <person name="Bonilla-Rosso G."/>
            <person name="Karlsson M."/>
            <person name="Shevchenko A."/>
            <person name="Choi S.R."/>
            <person name="Kim H.G."/>
            <person name="Park J.Y."/>
            <person name="Lim Y.P."/>
            <person name="Ludwig-Muller J."/>
            <person name="Dixelius C."/>
        </authorList>
    </citation>
    <scope>NUCLEOTIDE SEQUENCE</scope>
    <source>
        <tissue evidence="2">Potato root galls</tissue>
    </source>
</reference>
<evidence type="ECO:0000256" key="1">
    <source>
        <dbReference type="SAM" id="SignalP"/>
    </source>
</evidence>
<name>A0A0H5QYK9_9EUKA</name>
<feature type="signal peptide" evidence="1">
    <location>
        <begin position="1"/>
        <end position="18"/>
    </location>
</feature>
<organism evidence="2">
    <name type="scientific">Spongospora subterranea</name>
    <dbReference type="NCBI Taxonomy" id="70186"/>
    <lineage>
        <taxon>Eukaryota</taxon>
        <taxon>Sar</taxon>
        <taxon>Rhizaria</taxon>
        <taxon>Endomyxa</taxon>
        <taxon>Phytomyxea</taxon>
        <taxon>Plasmodiophorida</taxon>
        <taxon>Plasmodiophoridae</taxon>
        <taxon>Spongospora</taxon>
    </lineage>
</organism>
<sequence>MILGKFLGMLVFWPYCALDDLGSPGAITEAAAIADHSSAQIDLNRILDDALADGRLDRILTQVPWICEMVKMAPASVAQTAYFNRTVSLLTSIPRSFSSASTTCISVCIEQLCAVWRVDLSSTPSKIDLHNQRISQQDRVDRVLFTASGHLEQVLGVLRLSTAESGRWQRQNEQQRTITPSLSTLHPPVEIASALPSMVSVLRKDFFSSNPEIASLLPMIIDRIVPDVVSLSVGSVCRSSIATALSNEDRADIDMMQLSLDDADSEYVPEKVIEDAKVKCQRLCLDQCRLRVVPALEALAPRSGRPDSDALIVNQTIDLAMEHAANMIHEQISKRFPEVFKSVWEPMIKKRRRAALSSPKPTRSHPILSQSNAVPDLSDICDFLGRVDPIAAVDDSVDGRDLWTIVFLELTHKLSPSMAICCCVCQDQPCSCQSSICPLARSAFDSMTNGLRSMEVASLRGVIRSILSDCGGGKCCSSWPYVLAGLAIQVPSSRLIVESLLVNSSVISATDSEKVEFVRCFHKGCRIDHHPLQFLRLIANSTQSPSSVIADLFHIPTV</sequence>
<protein>
    <submittedName>
        <fullName evidence="2">Uncharacterized protein</fullName>
    </submittedName>
</protein>
<dbReference type="EMBL" id="HACM01000217">
    <property type="protein sequence ID" value="CRZ00659.1"/>
    <property type="molecule type" value="Transcribed_RNA"/>
</dbReference>
<accession>A0A0H5QYK9</accession>
<keyword evidence="1" id="KW-0732">Signal</keyword>
<evidence type="ECO:0000313" key="2">
    <source>
        <dbReference type="EMBL" id="CRZ00659.1"/>
    </source>
</evidence>